<evidence type="ECO:0000313" key="5">
    <source>
        <dbReference type="Proteomes" id="UP000800235"/>
    </source>
</evidence>
<dbReference type="Proteomes" id="UP000800235">
    <property type="component" value="Unassembled WGS sequence"/>
</dbReference>
<gene>
    <name evidence="4" type="ORF">EJ08DRAFT_701556</name>
</gene>
<dbReference type="SUPFAM" id="SSF52540">
    <property type="entry name" value="P-loop containing nucleoside triphosphate hydrolases"/>
    <property type="match status" value="1"/>
</dbReference>
<comment type="similarity">
    <text evidence="3">Belongs to the KTI12 family.</text>
</comment>
<protein>
    <submittedName>
        <fullName evidence="4">Chromatin associated protein KTI12</fullName>
    </submittedName>
</protein>
<organism evidence="4 5">
    <name type="scientific">Tothia fuscella</name>
    <dbReference type="NCBI Taxonomy" id="1048955"/>
    <lineage>
        <taxon>Eukaryota</taxon>
        <taxon>Fungi</taxon>
        <taxon>Dikarya</taxon>
        <taxon>Ascomycota</taxon>
        <taxon>Pezizomycotina</taxon>
        <taxon>Dothideomycetes</taxon>
        <taxon>Pleosporomycetidae</taxon>
        <taxon>Venturiales</taxon>
        <taxon>Cylindrosympodiaceae</taxon>
        <taxon>Tothia</taxon>
    </lineage>
</organism>
<accession>A0A9P4TUQ9</accession>
<evidence type="ECO:0000256" key="1">
    <source>
        <dbReference type="ARBA" id="ARBA00022741"/>
    </source>
</evidence>
<dbReference type="EMBL" id="MU007089">
    <property type="protein sequence ID" value="KAF2422596.1"/>
    <property type="molecule type" value="Genomic_DNA"/>
</dbReference>
<dbReference type="PANTHER" id="PTHR12435">
    <property type="match status" value="1"/>
</dbReference>
<reference evidence="4" key="1">
    <citation type="journal article" date="2020" name="Stud. Mycol.">
        <title>101 Dothideomycetes genomes: a test case for predicting lifestyles and emergence of pathogens.</title>
        <authorList>
            <person name="Haridas S."/>
            <person name="Albert R."/>
            <person name="Binder M."/>
            <person name="Bloem J."/>
            <person name="Labutti K."/>
            <person name="Salamov A."/>
            <person name="Andreopoulos B."/>
            <person name="Baker S."/>
            <person name="Barry K."/>
            <person name="Bills G."/>
            <person name="Bluhm B."/>
            <person name="Cannon C."/>
            <person name="Castanera R."/>
            <person name="Culley D."/>
            <person name="Daum C."/>
            <person name="Ezra D."/>
            <person name="Gonzalez J."/>
            <person name="Henrissat B."/>
            <person name="Kuo A."/>
            <person name="Liang C."/>
            <person name="Lipzen A."/>
            <person name="Lutzoni F."/>
            <person name="Magnuson J."/>
            <person name="Mondo S."/>
            <person name="Nolan M."/>
            <person name="Ohm R."/>
            <person name="Pangilinan J."/>
            <person name="Park H.-J."/>
            <person name="Ramirez L."/>
            <person name="Alfaro M."/>
            <person name="Sun H."/>
            <person name="Tritt A."/>
            <person name="Yoshinaga Y."/>
            <person name="Zwiers L.-H."/>
            <person name="Turgeon B."/>
            <person name="Goodwin S."/>
            <person name="Spatafora J."/>
            <person name="Crous P."/>
            <person name="Grigoriev I."/>
        </authorList>
    </citation>
    <scope>NUCLEOTIDE SEQUENCE</scope>
    <source>
        <strain evidence="4">CBS 130266</strain>
    </source>
</reference>
<dbReference type="Pfam" id="PF08433">
    <property type="entry name" value="KTI12"/>
    <property type="match status" value="1"/>
</dbReference>
<dbReference type="AlphaFoldDB" id="A0A9P4TUQ9"/>
<sequence length="295" mass="33329">MPLILISGYPCAGKTYRSEQLLNFLTTKIASSTDPRVTKLKVHHITTENLGLSRTAYHAARPEKDARATEMSAVKRLLNRDTIVIADGLNYIKGFRYQMNCEAKAVQTPSCVVHVGTPVDKCREVNARRLSGEDKTEAYSEEDFENLVFRYEEPNGMARWDSPLFTVVLDDETPPFEQIWEAMVGSDGQAKIVRPNAATVLKPAMEQNYLYELDKQTSDIVNQITSWQKDHPGEDGGEVTITGVENHVQLPVTPLSLPQLQRIRRQFISLNRQHNLDKGRISLLFVDYLNDTVHG</sequence>
<evidence type="ECO:0000256" key="2">
    <source>
        <dbReference type="ARBA" id="ARBA00022840"/>
    </source>
</evidence>
<name>A0A9P4TUQ9_9PEZI</name>
<dbReference type="GO" id="GO:0005524">
    <property type="term" value="F:ATP binding"/>
    <property type="evidence" value="ECO:0007669"/>
    <property type="project" value="UniProtKB-KW"/>
</dbReference>
<keyword evidence="5" id="KW-1185">Reference proteome</keyword>
<dbReference type="Gene3D" id="3.40.50.300">
    <property type="entry name" value="P-loop containing nucleotide triphosphate hydrolases"/>
    <property type="match status" value="1"/>
</dbReference>
<proteinExistence type="inferred from homology"/>
<evidence type="ECO:0000256" key="3">
    <source>
        <dbReference type="ARBA" id="ARBA00025768"/>
    </source>
</evidence>
<dbReference type="InterPro" id="IPR013641">
    <property type="entry name" value="KTI12/PSTK"/>
</dbReference>
<keyword evidence="1" id="KW-0547">Nucleotide-binding</keyword>
<evidence type="ECO:0000313" key="4">
    <source>
        <dbReference type="EMBL" id="KAF2422596.1"/>
    </source>
</evidence>
<dbReference type="OrthoDB" id="9972657at2759"/>
<dbReference type="InterPro" id="IPR027417">
    <property type="entry name" value="P-loop_NTPase"/>
</dbReference>
<comment type="caution">
    <text evidence="4">The sequence shown here is derived from an EMBL/GenBank/DDBJ whole genome shotgun (WGS) entry which is preliminary data.</text>
</comment>
<keyword evidence="2" id="KW-0067">ATP-binding</keyword>